<sequence>MDGSLAWDRGCNMMAQDWRSQVGVWWRWCDFIQPHRDGGAMM</sequence>
<proteinExistence type="predicted"/>
<dbReference type="Proteomes" id="UP001187192">
    <property type="component" value="Unassembled WGS sequence"/>
</dbReference>
<keyword evidence="2" id="KW-1185">Reference proteome</keyword>
<accession>A0AA88DZM3</accession>
<name>A0AA88DZM3_FICCA</name>
<organism evidence="1 2">
    <name type="scientific">Ficus carica</name>
    <name type="common">Common fig</name>
    <dbReference type="NCBI Taxonomy" id="3494"/>
    <lineage>
        <taxon>Eukaryota</taxon>
        <taxon>Viridiplantae</taxon>
        <taxon>Streptophyta</taxon>
        <taxon>Embryophyta</taxon>
        <taxon>Tracheophyta</taxon>
        <taxon>Spermatophyta</taxon>
        <taxon>Magnoliopsida</taxon>
        <taxon>eudicotyledons</taxon>
        <taxon>Gunneridae</taxon>
        <taxon>Pentapetalae</taxon>
        <taxon>rosids</taxon>
        <taxon>fabids</taxon>
        <taxon>Rosales</taxon>
        <taxon>Moraceae</taxon>
        <taxon>Ficeae</taxon>
        <taxon>Ficus</taxon>
    </lineage>
</organism>
<reference evidence="1" key="1">
    <citation type="submission" date="2023-07" db="EMBL/GenBank/DDBJ databases">
        <title>draft genome sequence of fig (Ficus carica).</title>
        <authorList>
            <person name="Takahashi T."/>
            <person name="Nishimura K."/>
        </authorList>
    </citation>
    <scope>NUCLEOTIDE SEQUENCE</scope>
</reference>
<evidence type="ECO:0000313" key="2">
    <source>
        <dbReference type="Proteomes" id="UP001187192"/>
    </source>
</evidence>
<comment type="caution">
    <text evidence="1">The sequence shown here is derived from an EMBL/GenBank/DDBJ whole genome shotgun (WGS) entry which is preliminary data.</text>
</comment>
<gene>
    <name evidence="1" type="ORF">TIFTF001_034310</name>
</gene>
<dbReference type="AlphaFoldDB" id="A0AA88DZM3"/>
<protein>
    <submittedName>
        <fullName evidence="1">Uncharacterized protein</fullName>
    </submittedName>
</protein>
<dbReference type="EMBL" id="BTGU01000221">
    <property type="protein sequence ID" value="GMN65222.1"/>
    <property type="molecule type" value="Genomic_DNA"/>
</dbReference>
<evidence type="ECO:0000313" key="1">
    <source>
        <dbReference type="EMBL" id="GMN65222.1"/>
    </source>
</evidence>